<evidence type="ECO:0000313" key="2">
    <source>
        <dbReference type="Proteomes" id="UP000078543"/>
    </source>
</evidence>
<gene>
    <name evidence="1" type="ORF">A6A05_08725</name>
</gene>
<dbReference type="EMBL" id="LWQU01000119">
    <property type="protein sequence ID" value="OAN54280.1"/>
    <property type="molecule type" value="Genomic_DNA"/>
</dbReference>
<dbReference type="AlphaFoldDB" id="A0A178MVL1"/>
<evidence type="ECO:0000313" key="1">
    <source>
        <dbReference type="EMBL" id="OAN54280.1"/>
    </source>
</evidence>
<dbReference type="Proteomes" id="UP000078543">
    <property type="component" value="Unassembled WGS sequence"/>
</dbReference>
<dbReference type="STRING" id="1437059.A6A05_08725"/>
<proteinExistence type="predicted"/>
<dbReference type="OrthoDB" id="7355539at2"/>
<comment type="caution">
    <text evidence="1">The sequence shown here is derived from an EMBL/GenBank/DDBJ whole genome shotgun (WGS) entry which is preliminary data.</text>
</comment>
<name>A0A178MVL1_9PROT</name>
<reference evidence="1 2" key="1">
    <citation type="submission" date="2016-04" db="EMBL/GenBank/DDBJ databases">
        <title>Draft genome sequence of freshwater magnetotactic bacteria Magnetospirillum marisnigri SP-1 and Magnetospirillum moscoviense BB-1.</title>
        <authorList>
            <person name="Koziaeva V."/>
            <person name="Dziuba M.V."/>
            <person name="Ivanov T.M."/>
            <person name="Kuznetsov B."/>
            <person name="Grouzdev D.S."/>
        </authorList>
    </citation>
    <scope>NUCLEOTIDE SEQUENCE [LARGE SCALE GENOMIC DNA]</scope>
    <source>
        <strain evidence="1 2">BB-1</strain>
    </source>
</reference>
<protein>
    <submittedName>
        <fullName evidence="1">Uncharacterized protein</fullName>
    </submittedName>
</protein>
<organism evidence="1 2">
    <name type="scientific">Magnetospirillum moscoviense</name>
    <dbReference type="NCBI Taxonomy" id="1437059"/>
    <lineage>
        <taxon>Bacteria</taxon>
        <taxon>Pseudomonadati</taxon>
        <taxon>Pseudomonadota</taxon>
        <taxon>Alphaproteobacteria</taxon>
        <taxon>Rhodospirillales</taxon>
        <taxon>Rhodospirillaceae</taxon>
        <taxon>Magnetospirillum</taxon>
    </lineage>
</organism>
<accession>A0A178MVL1</accession>
<keyword evidence="2" id="KW-1185">Reference proteome</keyword>
<sequence>MTRLRYVPRPLGQADGQPFGSAEEAWMWFGACQLARAVGARLQAGQGDVARPCDPDDIYRAVQRLYRLRRIGGRHLRVLGRFAASQCPPDPRAGDGAGQAVLWAEALDYLDVDLRQRGIVA</sequence>